<proteinExistence type="predicted"/>
<name>A0AAD5MQ26_PARTN</name>
<evidence type="ECO:0000313" key="2">
    <source>
        <dbReference type="Proteomes" id="UP001196413"/>
    </source>
</evidence>
<keyword evidence="2" id="KW-1185">Reference proteome</keyword>
<accession>A0AAD5MQ26</accession>
<dbReference type="EMBL" id="JAHQIW010000471">
    <property type="protein sequence ID" value="KAJ1348284.1"/>
    <property type="molecule type" value="Genomic_DNA"/>
</dbReference>
<dbReference type="AlphaFoldDB" id="A0AAD5MQ26"/>
<evidence type="ECO:0000313" key="1">
    <source>
        <dbReference type="EMBL" id="KAJ1348284.1"/>
    </source>
</evidence>
<protein>
    <submittedName>
        <fullName evidence="1">Uncharacterized protein</fullName>
    </submittedName>
</protein>
<dbReference type="Proteomes" id="UP001196413">
    <property type="component" value="Unassembled WGS sequence"/>
</dbReference>
<reference evidence="1" key="1">
    <citation type="submission" date="2021-06" db="EMBL/GenBank/DDBJ databases">
        <title>Parelaphostrongylus tenuis whole genome reference sequence.</title>
        <authorList>
            <person name="Garwood T.J."/>
            <person name="Larsen P.A."/>
            <person name="Fountain-Jones N.M."/>
            <person name="Garbe J.R."/>
            <person name="Macchietto M.G."/>
            <person name="Kania S.A."/>
            <person name="Gerhold R.W."/>
            <person name="Richards J.E."/>
            <person name="Wolf T.M."/>
        </authorList>
    </citation>
    <scope>NUCLEOTIDE SEQUENCE</scope>
    <source>
        <strain evidence="1">MNPRO001-30</strain>
        <tissue evidence="1">Meninges</tissue>
    </source>
</reference>
<gene>
    <name evidence="1" type="ORF">KIN20_003549</name>
</gene>
<organism evidence="1 2">
    <name type="scientific">Parelaphostrongylus tenuis</name>
    <name type="common">Meningeal worm</name>
    <dbReference type="NCBI Taxonomy" id="148309"/>
    <lineage>
        <taxon>Eukaryota</taxon>
        <taxon>Metazoa</taxon>
        <taxon>Ecdysozoa</taxon>
        <taxon>Nematoda</taxon>
        <taxon>Chromadorea</taxon>
        <taxon>Rhabditida</taxon>
        <taxon>Rhabditina</taxon>
        <taxon>Rhabditomorpha</taxon>
        <taxon>Strongyloidea</taxon>
        <taxon>Metastrongylidae</taxon>
        <taxon>Parelaphostrongylus</taxon>
    </lineage>
</organism>
<comment type="caution">
    <text evidence="1">The sequence shown here is derived from an EMBL/GenBank/DDBJ whole genome shotgun (WGS) entry which is preliminary data.</text>
</comment>
<sequence length="60" mass="7164">MNRKEECLAITRDMMNMPECHLQEITDSHRATRVEVFPYVYMRRTARTLLSKTTSNDEKD</sequence>